<accession>A0A8J3R3B2</accession>
<organism evidence="3 4">
    <name type="scientific">Rugosimonospora africana</name>
    <dbReference type="NCBI Taxonomy" id="556532"/>
    <lineage>
        <taxon>Bacteria</taxon>
        <taxon>Bacillati</taxon>
        <taxon>Actinomycetota</taxon>
        <taxon>Actinomycetes</taxon>
        <taxon>Micromonosporales</taxon>
        <taxon>Micromonosporaceae</taxon>
        <taxon>Rugosimonospora</taxon>
    </lineage>
</organism>
<dbReference type="AlphaFoldDB" id="A0A8J3R3B2"/>
<evidence type="ECO:0000313" key="4">
    <source>
        <dbReference type="Proteomes" id="UP000642748"/>
    </source>
</evidence>
<dbReference type="EMBL" id="BONZ01000115">
    <property type="protein sequence ID" value="GIH21044.1"/>
    <property type="molecule type" value="Genomic_DNA"/>
</dbReference>
<dbReference type="Proteomes" id="UP000642748">
    <property type="component" value="Unassembled WGS sequence"/>
</dbReference>
<evidence type="ECO:0000313" key="3">
    <source>
        <dbReference type="EMBL" id="GIH21044.1"/>
    </source>
</evidence>
<keyword evidence="4" id="KW-1185">Reference proteome</keyword>
<keyword evidence="3" id="KW-0540">Nuclease</keyword>
<dbReference type="Pfam" id="PF03372">
    <property type="entry name" value="Exo_endo_phos"/>
    <property type="match status" value="1"/>
</dbReference>
<keyword evidence="1" id="KW-0812">Transmembrane</keyword>
<keyword evidence="3" id="KW-0378">Hydrolase</keyword>
<name>A0A8J3R3B2_9ACTN</name>
<evidence type="ECO:0000256" key="1">
    <source>
        <dbReference type="SAM" id="Phobius"/>
    </source>
</evidence>
<gene>
    <name evidence="3" type="ORF">Raf01_92160</name>
</gene>
<keyword evidence="1" id="KW-1133">Transmembrane helix</keyword>
<feature type="transmembrane region" description="Helical" evidence="1">
    <location>
        <begin position="76"/>
        <end position="95"/>
    </location>
</feature>
<dbReference type="Gene3D" id="3.60.10.10">
    <property type="entry name" value="Endonuclease/exonuclease/phosphatase"/>
    <property type="match status" value="1"/>
</dbReference>
<keyword evidence="1" id="KW-0472">Membrane</keyword>
<comment type="caution">
    <text evidence="3">The sequence shown here is derived from an EMBL/GenBank/DDBJ whole genome shotgun (WGS) entry which is preliminary data.</text>
</comment>
<feature type="transmembrane region" description="Helical" evidence="1">
    <location>
        <begin position="20"/>
        <end position="39"/>
    </location>
</feature>
<dbReference type="SUPFAM" id="SSF56219">
    <property type="entry name" value="DNase I-like"/>
    <property type="match status" value="1"/>
</dbReference>
<dbReference type="InterPro" id="IPR005135">
    <property type="entry name" value="Endo/exonuclease/phosphatase"/>
</dbReference>
<feature type="transmembrane region" description="Helical" evidence="1">
    <location>
        <begin position="51"/>
        <end position="69"/>
    </location>
</feature>
<dbReference type="InterPro" id="IPR036691">
    <property type="entry name" value="Endo/exonu/phosph_ase_sf"/>
</dbReference>
<sequence>MDAPDRLSGSRRLRRFLTRLCWPLSAGWALVALVRLLGLHVDRFPLTVEPAVVPYAALTAVIPVVLALAARRWLAAALAAAALVALVGVVAPRAFGGPDPARGPAVRVMTANLREGHADPAPVVSLARGQRVDVLALEEVTPPELDRLMTAGLGGMLPYWSANPEWIGPAGTALFSRYPLTNVGRRRLPITFTETLATVQPPGAVPVAIDVIHYCAPVDPTQTACWNAGVRNIPPATPRGPVRLLLGDFNMTLDFPDLRHILGTGYRDAADVVGRGLATTFPYLGPPLPWVTPDHVLADRRIGVSSVSVHPIEDSDHRAVFAELTFPRA</sequence>
<evidence type="ECO:0000259" key="2">
    <source>
        <dbReference type="Pfam" id="PF03372"/>
    </source>
</evidence>
<keyword evidence="3" id="KW-0255">Endonuclease</keyword>
<proteinExistence type="predicted"/>
<feature type="domain" description="Endonuclease/exonuclease/phosphatase" evidence="2">
    <location>
        <begin position="109"/>
        <end position="317"/>
    </location>
</feature>
<protein>
    <submittedName>
        <fullName evidence="3">Endonuclease</fullName>
    </submittedName>
</protein>
<reference evidence="3" key="1">
    <citation type="submission" date="2021-01" db="EMBL/GenBank/DDBJ databases">
        <title>Whole genome shotgun sequence of Rugosimonospora africana NBRC 104875.</title>
        <authorList>
            <person name="Komaki H."/>
            <person name="Tamura T."/>
        </authorList>
    </citation>
    <scope>NUCLEOTIDE SEQUENCE</scope>
    <source>
        <strain evidence="3">NBRC 104875</strain>
    </source>
</reference>
<dbReference type="GO" id="GO:0004519">
    <property type="term" value="F:endonuclease activity"/>
    <property type="evidence" value="ECO:0007669"/>
    <property type="project" value="UniProtKB-KW"/>
</dbReference>